<proteinExistence type="predicted"/>
<evidence type="ECO:0000313" key="3">
    <source>
        <dbReference type="Proteomes" id="UP001468798"/>
    </source>
</evidence>
<gene>
    <name evidence="2" type="ORF">WFZ86_17550</name>
</gene>
<keyword evidence="3" id="KW-1185">Reference proteome</keyword>
<dbReference type="PANTHER" id="PTHR37489">
    <property type="entry name" value="DUF3500 DOMAIN-CONTAINING PROTEIN"/>
    <property type="match status" value="1"/>
</dbReference>
<reference evidence="2 3" key="1">
    <citation type="submission" date="2024-03" db="EMBL/GenBank/DDBJ databases">
        <title>Two novel species of the genus Flavobacterium exhibiting potentially degradation of complex polysaccharides.</title>
        <authorList>
            <person name="Lian X."/>
        </authorList>
    </citation>
    <scope>NUCLEOTIDE SEQUENCE [LARGE SCALE GENOMIC DNA]</scope>
    <source>
        <strain evidence="2 3">N6</strain>
    </source>
</reference>
<dbReference type="Proteomes" id="UP001468798">
    <property type="component" value="Unassembled WGS sequence"/>
</dbReference>
<dbReference type="RefSeq" id="WP_342693139.1">
    <property type="nucleotide sequence ID" value="NZ_JBCGDP010000022.1"/>
</dbReference>
<feature type="region of interest" description="Disordered" evidence="1">
    <location>
        <begin position="31"/>
        <end position="53"/>
    </location>
</feature>
<dbReference type="PROSITE" id="PS51257">
    <property type="entry name" value="PROKAR_LIPOPROTEIN"/>
    <property type="match status" value="1"/>
</dbReference>
<evidence type="ECO:0000256" key="1">
    <source>
        <dbReference type="SAM" id="MobiDB-lite"/>
    </source>
</evidence>
<dbReference type="Pfam" id="PF12006">
    <property type="entry name" value="DUF3500"/>
    <property type="match status" value="1"/>
</dbReference>
<dbReference type="InterPro" id="IPR021889">
    <property type="entry name" value="DUF3500"/>
</dbReference>
<accession>A0ABU9NVN7</accession>
<protein>
    <submittedName>
        <fullName evidence="2">DUF3500 domain-containing protein</fullName>
    </submittedName>
</protein>
<evidence type="ECO:0000313" key="2">
    <source>
        <dbReference type="EMBL" id="MEM0578314.1"/>
    </source>
</evidence>
<name>A0ABU9NVN7_9FLAO</name>
<organism evidence="2 3">
    <name type="scientific">Flavobacterium polysaccharolyticum</name>
    <dbReference type="NCBI Taxonomy" id="3133148"/>
    <lineage>
        <taxon>Bacteria</taxon>
        <taxon>Pseudomonadati</taxon>
        <taxon>Bacteroidota</taxon>
        <taxon>Flavobacteriia</taxon>
        <taxon>Flavobacteriales</taxon>
        <taxon>Flavobacteriaceae</taxon>
        <taxon>Flavobacterium</taxon>
    </lineage>
</organism>
<dbReference type="PANTHER" id="PTHR37489:SF1">
    <property type="entry name" value="DUF3500 DOMAIN-CONTAINING PROTEIN"/>
    <property type="match status" value="1"/>
</dbReference>
<dbReference type="EMBL" id="JBCGDP010000022">
    <property type="protein sequence ID" value="MEM0578314.1"/>
    <property type="molecule type" value="Genomic_DNA"/>
</dbReference>
<comment type="caution">
    <text evidence="2">The sequence shown here is derived from an EMBL/GenBank/DDBJ whole genome shotgun (WGS) entry which is preliminary data.</text>
</comment>
<sequence>MEKSKKLSVILFALLIGFLIYSCTNDSNNSSSTSTSNGNSSTTGSTTSGSSSSVGTIGVSAVVASDPSTCTSLSGIAKLVCLCDQFKASLTTTQQAALQLSYTYANIKTWSNLPASMSARIGLRLGDLTTTQVALAKAIVKQISGTTSNEGYDEVQQLLLADDYLYANGGGSTYGSGNYYLAFFGTPSSTGTFEIMFTGHHKTIQSTFTNGTFVSATPSFAAVEPTTFSANGTSYSPINQERDAFVAILAVLSSTELAMAKSSSTFSDLVCGPTANWSFPTTNSGLVCSGLTSAQKTLVLNAIKTYVNDVDDTNAAAIMATYTSEIDNTYILYSGTSAMTARGDYFRIAGPHVWIEYSAQGGVIVSGVHYHSIWRDRINDYATTKS</sequence>